<dbReference type="Gene3D" id="3.40.50.300">
    <property type="entry name" value="P-loop containing nucleotide triphosphate hydrolases"/>
    <property type="match status" value="1"/>
</dbReference>
<dbReference type="InterPro" id="IPR003593">
    <property type="entry name" value="AAA+_ATPase"/>
</dbReference>
<evidence type="ECO:0000256" key="4">
    <source>
        <dbReference type="ARBA" id="ARBA00022833"/>
    </source>
</evidence>
<dbReference type="InterPro" id="IPR003439">
    <property type="entry name" value="ABC_transporter-like_ATP-bd"/>
</dbReference>
<gene>
    <name evidence="12" type="ORF">SAMN05421848_2387</name>
</gene>
<keyword evidence="1" id="KW-0813">Transport</keyword>
<evidence type="ECO:0000256" key="9">
    <source>
        <dbReference type="ARBA" id="ARBA00023136"/>
    </source>
</evidence>
<dbReference type="EMBL" id="FOLY01000005">
    <property type="protein sequence ID" value="SFC71124.1"/>
    <property type="molecule type" value="Genomic_DNA"/>
</dbReference>
<keyword evidence="9" id="KW-0472">Membrane</keyword>
<keyword evidence="8" id="KW-0406">Ion transport</keyword>
<dbReference type="Proteomes" id="UP000199046">
    <property type="component" value="Unassembled WGS sequence"/>
</dbReference>
<protein>
    <submittedName>
        <fullName evidence="12">Zinc transport system ATP-binding protein</fullName>
    </submittedName>
</protein>
<dbReference type="GO" id="GO:0006829">
    <property type="term" value="P:zinc ion transport"/>
    <property type="evidence" value="ECO:0007669"/>
    <property type="project" value="UniProtKB-KW"/>
</dbReference>
<dbReference type="GO" id="GO:0010043">
    <property type="term" value="P:response to zinc ion"/>
    <property type="evidence" value="ECO:0007669"/>
    <property type="project" value="TreeGrafter"/>
</dbReference>
<keyword evidence="2" id="KW-1003">Cell membrane</keyword>
<name>A0A1I1LDG6_9GAMM</name>
<evidence type="ECO:0000256" key="3">
    <source>
        <dbReference type="ARBA" id="ARBA00022741"/>
    </source>
</evidence>
<dbReference type="PROSITE" id="PS50893">
    <property type="entry name" value="ABC_TRANSPORTER_2"/>
    <property type="match status" value="1"/>
</dbReference>
<dbReference type="InterPro" id="IPR050153">
    <property type="entry name" value="Metal_Ion_Import_ABC"/>
</dbReference>
<keyword evidence="7" id="KW-1278">Translocase</keyword>
<reference evidence="13" key="1">
    <citation type="submission" date="2016-10" db="EMBL/GenBank/DDBJ databases">
        <authorList>
            <person name="Varghese N."/>
            <person name="Submissions S."/>
        </authorList>
    </citation>
    <scope>NUCLEOTIDE SEQUENCE [LARGE SCALE GENOMIC DNA]</scope>
    <source>
        <strain evidence="13">DSM 23439</strain>
    </source>
</reference>
<dbReference type="SUPFAM" id="SSF52540">
    <property type="entry name" value="P-loop containing nucleoside triphosphate hydrolases"/>
    <property type="match status" value="1"/>
</dbReference>
<evidence type="ECO:0000256" key="5">
    <source>
        <dbReference type="ARBA" id="ARBA00022840"/>
    </source>
</evidence>
<keyword evidence="13" id="KW-1185">Reference proteome</keyword>
<dbReference type="PANTHER" id="PTHR42734">
    <property type="entry name" value="METAL TRANSPORT SYSTEM ATP-BINDING PROTEIN TM_0124-RELATED"/>
    <property type="match status" value="1"/>
</dbReference>
<dbReference type="PANTHER" id="PTHR42734:SF9">
    <property type="entry name" value="ZINC IMPORT ATP-BINDING PROTEIN ZNUC"/>
    <property type="match status" value="1"/>
</dbReference>
<evidence type="ECO:0000256" key="7">
    <source>
        <dbReference type="ARBA" id="ARBA00022967"/>
    </source>
</evidence>
<evidence type="ECO:0000313" key="12">
    <source>
        <dbReference type="EMBL" id="SFC71124.1"/>
    </source>
</evidence>
<dbReference type="AlphaFoldDB" id="A0A1I1LDG6"/>
<dbReference type="InterPro" id="IPR027417">
    <property type="entry name" value="P-loop_NTPase"/>
</dbReference>
<evidence type="ECO:0000313" key="13">
    <source>
        <dbReference type="Proteomes" id="UP000199046"/>
    </source>
</evidence>
<dbReference type="PROSITE" id="PS00211">
    <property type="entry name" value="ABC_TRANSPORTER_1"/>
    <property type="match status" value="1"/>
</dbReference>
<proteinExistence type="predicted"/>
<accession>A0A1I1LDG6</accession>
<evidence type="ECO:0000259" key="11">
    <source>
        <dbReference type="PROSITE" id="PS50893"/>
    </source>
</evidence>
<dbReference type="Pfam" id="PF00005">
    <property type="entry name" value="ABC_tran"/>
    <property type="match status" value="1"/>
</dbReference>
<keyword evidence="3" id="KW-0547">Nucleotide-binding</keyword>
<organism evidence="12 13">
    <name type="scientific">Kushneria avicenniae</name>
    <dbReference type="NCBI Taxonomy" id="402385"/>
    <lineage>
        <taxon>Bacteria</taxon>
        <taxon>Pseudomonadati</taxon>
        <taxon>Pseudomonadota</taxon>
        <taxon>Gammaproteobacteria</taxon>
        <taxon>Oceanospirillales</taxon>
        <taxon>Halomonadaceae</taxon>
        <taxon>Kushneria</taxon>
    </lineage>
</organism>
<keyword evidence="4" id="KW-0862">Zinc</keyword>
<keyword evidence="5 12" id="KW-0067">ATP-binding</keyword>
<dbReference type="GO" id="GO:0005524">
    <property type="term" value="F:ATP binding"/>
    <property type="evidence" value="ECO:0007669"/>
    <property type="project" value="UniProtKB-KW"/>
</dbReference>
<sequence>MSLLMLDAIGVVRNGNVILDDVSLELARGEIVTIVGPNGSGKSTLLRLIIGALAPSCGRVTRDEHLSIGYVPQRIQIDPTLPVTVGRFMALPHRRHQSDIEAALTSAGAGDLIKRQLSALSGGQLQKVLVARALLERPSLLVLDEANQGLDHRATAEFYRHIDRVRTELGCAVLMVSHELHVVMKASDRVICLNGTVCCQGRPERVAASPEWQSLFGIEERDAVAFYRHTEPGHAEPDQGEQAHDAQSHAGSGHEAPAAPQQERACRHAG</sequence>
<evidence type="ECO:0000256" key="1">
    <source>
        <dbReference type="ARBA" id="ARBA00022448"/>
    </source>
</evidence>
<dbReference type="OrthoDB" id="9780942at2"/>
<feature type="region of interest" description="Disordered" evidence="10">
    <location>
        <begin position="231"/>
        <end position="270"/>
    </location>
</feature>
<feature type="domain" description="ABC transporter" evidence="11">
    <location>
        <begin position="4"/>
        <end position="219"/>
    </location>
</feature>
<keyword evidence="6" id="KW-0864">Zinc transport</keyword>
<evidence type="ECO:0000256" key="2">
    <source>
        <dbReference type="ARBA" id="ARBA00022475"/>
    </source>
</evidence>
<evidence type="ECO:0000256" key="6">
    <source>
        <dbReference type="ARBA" id="ARBA00022906"/>
    </source>
</evidence>
<dbReference type="InterPro" id="IPR017871">
    <property type="entry name" value="ABC_transporter-like_CS"/>
</dbReference>
<dbReference type="STRING" id="402385.SAMN05421848_2387"/>
<feature type="compositionally biased region" description="Basic and acidic residues" evidence="10">
    <location>
        <begin position="231"/>
        <end position="247"/>
    </location>
</feature>
<dbReference type="RefSeq" id="WP_090134329.1">
    <property type="nucleotide sequence ID" value="NZ_FOLY01000005.1"/>
</dbReference>
<evidence type="ECO:0000256" key="10">
    <source>
        <dbReference type="SAM" id="MobiDB-lite"/>
    </source>
</evidence>
<dbReference type="GO" id="GO:0016887">
    <property type="term" value="F:ATP hydrolysis activity"/>
    <property type="evidence" value="ECO:0007669"/>
    <property type="project" value="InterPro"/>
</dbReference>
<dbReference type="SMART" id="SM00382">
    <property type="entry name" value="AAA"/>
    <property type="match status" value="1"/>
</dbReference>
<evidence type="ECO:0000256" key="8">
    <source>
        <dbReference type="ARBA" id="ARBA00023065"/>
    </source>
</evidence>